<dbReference type="EMBL" id="BHVZ01000001">
    <property type="protein sequence ID" value="GCB29435.1"/>
    <property type="molecule type" value="Genomic_DNA"/>
</dbReference>
<dbReference type="RefSeq" id="WP_016406892.1">
    <property type="nucleotide sequence ID" value="NZ_DAVZTY010000006.1"/>
</dbReference>
<dbReference type="Proteomes" id="UP000287361">
    <property type="component" value="Unassembled WGS sequence"/>
</dbReference>
<sequence>MGILLTISDLLIPVTVLCIVVFGCLQRMDIYEVFLEGAKEGLQTVLDILPTLIGLMMAVEVMRAGGLLDILVRLIRPAAEAVGFPAELAPLSLVRLVSSSAATGLLTDLFAKYGPDSFLGRTASVMMSCTETVFYTMSLYFLSVGIRKTRYTLPCALLANLVGIFAAVALVRLVF</sequence>
<dbReference type="PANTHER" id="PTHR35793:SF2">
    <property type="entry name" value="INNER MEMBRANE PROTEIN YJIG"/>
    <property type="match status" value="1"/>
</dbReference>
<dbReference type="InterPro" id="IPR052549">
    <property type="entry name" value="SpmB"/>
</dbReference>
<dbReference type="PANTHER" id="PTHR35793">
    <property type="entry name" value="INNER MEMBRANE PROTEIN YJIG"/>
    <property type="match status" value="1"/>
</dbReference>
<evidence type="ECO:0000259" key="2">
    <source>
        <dbReference type="Pfam" id="PF07670"/>
    </source>
</evidence>
<dbReference type="GeneID" id="86194090"/>
<evidence type="ECO:0000313" key="3">
    <source>
        <dbReference type="EMBL" id="GCB29435.1"/>
    </source>
</evidence>
<accession>A0A401LDI4</accession>
<gene>
    <name evidence="3" type="primary">spmB</name>
    <name evidence="3" type="ORF">KGMB03357_10960</name>
</gene>
<dbReference type="OrthoDB" id="9805623at2"/>
<proteinExistence type="predicted"/>
<dbReference type="AlphaFoldDB" id="A0A401LDI4"/>
<protein>
    <submittedName>
        <fullName evidence="3">Spore maturation protein B</fullName>
    </submittedName>
</protein>
<name>A0A401LDI4_9FIRM</name>
<evidence type="ECO:0000256" key="1">
    <source>
        <dbReference type="SAM" id="Phobius"/>
    </source>
</evidence>
<comment type="caution">
    <text evidence="3">The sequence shown here is derived from an EMBL/GenBank/DDBJ whole genome shotgun (WGS) entry which is preliminary data.</text>
</comment>
<dbReference type="GO" id="GO:0005886">
    <property type="term" value="C:plasma membrane"/>
    <property type="evidence" value="ECO:0007669"/>
    <property type="project" value="TreeGrafter"/>
</dbReference>
<feature type="transmembrane region" description="Helical" evidence="1">
    <location>
        <begin position="123"/>
        <end position="143"/>
    </location>
</feature>
<reference evidence="3 4" key="1">
    <citation type="submission" date="2018-10" db="EMBL/GenBank/DDBJ databases">
        <title>Draft Genome Sequence of Anaerotignum sp. KCTC 15736.</title>
        <authorList>
            <person name="Choi S.H."/>
            <person name="Kim J.S."/>
            <person name="Kang S.W."/>
            <person name="Lee J.S."/>
            <person name="Park S.H."/>
        </authorList>
    </citation>
    <scope>NUCLEOTIDE SEQUENCE [LARGE SCALE GENOMIC DNA]</scope>
    <source>
        <strain evidence="3 4">KCTC 15736</strain>
    </source>
</reference>
<keyword evidence="1" id="KW-1133">Transmembrane helix</keyword>
<feature type="transmembrane region" description="Helical" evidence="1">
    <location>
        <begin position="48"/>
        <end position="72"/>
    </location>
</feature>
<keyword evidence="1" id="KW-0472">Membrane</keyword>
<feature type="transmembrane region" description="Helical" evidence="1">
    <location>
        <begin position="7"/>
        <end position="28"/>
    </location>
</feature>
<dbReference type="Pfam" id="PF07670">
    <property type="entry name" value="Gate"/>
    <property type="match status" value="1"/>
</dbReference>
<keyword evidence="4" id="KW-1185">Reference proteome</keyword>
<feature type="transmembrane region" description="Helical" evidence="1">
    <location>
        <begin position="155"/>
        <end position="174"/>
    </location>
</feature>
<feature type="domain" description="Nucleoside transporter/FeoB GTPase Gate" evidence="2">
    <location>
        <begin position="46"/>
        <end position="146"/>
    </location>
</feature>
<dbReference type="InterPro" id="IPR011642">
    <property type="entry name" value="Gate_dom"/>
</dbReference>
<evidence type="ECO:0000313" key="4">
    <source>
        <dbReference type="Proteomes" id="UP000287361"/>
    </source>
</evidence>
<organism evidence="3 4">
    <name type="scientific">Anaerotignum faecicola</name>
    <dbReference type="NCBI Taxonomy" id="2358141"/>
    <lineage>
        <taxon>Bacteria</taxon>
        <taxon>Bacillati</taxon>
        <taxon>Bacillota</taxon>
        <taxon>Clostridia</taxon>
        <taxon>Lachnospirales</taxon>
        <taxon>Anaerotignaceae</taxon>
        <taxon>Anaerotignum</taxon>
    </lineage>
</organism>
<keyword evidence="1" id="KW-0812">Transmembrane</keyword>